<reference evidence="1 2" key="1">
    <citation type="submission" date="2009-01" db="EMBL/GenBank/DDBJ databases">
        <authorList>
            <person name="Fulton L."/>
            <person name="Clifton S."/>
            <person name="Fulton B."/>
            <person name="Xu J."/>
            <person name="Minx P."/>
            <person name="Pepin K.H."/>
            <person name="Johnson M."/>
            <person name="Bhonagiri V."/>
            <person name="Nash W.E."/>
            <person name="Mardis E.R."/>
            <person name="Wilson R.K."/>
        </authorList>
    </citation>
    <scope>NUCLEOTIDE SEQUENCE [LARGE SCALE GENOMIC DNA]</scope>
    <source>
        <strain evidence="2">DSM 10507 / JCM 14656 / S5a33</strain>
    </source>
</reference>
<keyword evidence="2" id="KW-1185">Reference proteome</keyword>
<dbReference type="HOGENOM" id="CLU_3196700_0_0_9"/>
<protein>
    <submittedName>
        <fullName evidence="1">Uncharacterized protein</fullName>
    </submittedName>
</protein>
<dbReference type="PATRIC" id="fig|476272.21.peg.2756"/>
<evidence type="ECO:0000313" key="2">
    <source>
        <dbReference type="Proteomes" id="UP000003100"/>
    </source>
</evidence>
<comment type="caution">
    <text evidence="1">The sequence shown here is derived from an EMBL/GenBank/DDBJ whole genome shotgun (WGS) entry which is preliminary data.</text>
</comment>
<evidence type="ECO:0000313" key="1">
    <source>
        <dbReference type="EMBL" id="EEG49593.1"/>
    </source>
</evidence>
<name>C0CKN6_BLAHS</name>
<reference evidence="1 2" key="2">
    <citation type="submission" date="2009-02" db="EMBL/GenBank/DDBJ databases">
        <title>Draft genome sequence of Blautia hydrogenotrophica DSM 10507 (Ruminococcus hydrogenotrophicus DSM 10507).</title>
        <authorList>
            <person name="Sudarsanam P."/>
            <person name="Ley R."/>
            <person name="Guruge J."/>
            <person name="Turnbaugh P.J."/>
            <person name="Mahowald M."/>
            <person name="Liep D."/>
            <person name="Gordon J."/>
        </authorList>
    </citation>
    <scope>NUCLEOTIDE SEQUENCE [LARGE SCALE GENOMIC DNA]</scope>
    <source>
        <strain evidence="2">DSM 10507 / JCM 14656 / S5a33</strain>
    </source>
</reference>
<organism evidence="1 2">
    <name type="scientific">Blautia hydrogenotrophica (strain DSM 10507 / JCM 14656 / S5a33)</name>
    <name type="common">Ruminococcus hydrogenotrophicus</name>
    <dbReference type="NCBI Taxonomy" id="476272"/>
    <lineage>
        <taxon>Bacteria</taxon>
        <taxon>Bacillati</taxon>
        <taxon>Bacillota</taxon>
        <taxon>Clostridia</taxon>
        <taxon>Lachnospirales</taxon>
        <taxon>Lachnospiraceae</taxon>
        <taxon>Blautia</taxon>
    </lineage>
</organism>
<dbReference type="EMBL" id="ACBZ01000071">
    <property type="protein sequence ID" value="EEG49593.1"/>
    <property type="molecule type" value="Genomic_DNA"/>
</dbReference>
<sequence length="45" mass="5456">MGGEWIWCLICRNKKRLKIRLIQYLGIFLYTVQNAGRRHKSMFVN</sequence>
<gene>
    <name evidence="1" type="ORF">RUMHYD_01406</name>
</gene>
<accession>C0CKN6</accession>
<proteinExistence type="predicted"/>
<dbReference type="AlphaFoldDB" id="C0CKN6"/>
<dbReference type="Proteomes" id="UP000003100">
    <property type="component" value="Unassembled WGS sequence"/>
</dbReference>